<gene>
    <name evidence="1" type="ORF">K9V48_19185</name>
</gene>
<keyword evidence="2" id="KW-1185">Reference proteome</keyword>
<proteinExistence type="predicted"/>
<dbReference type="Proteomes" id="UP001165287">
    <property type="component" value="Unassembled WGS sequence"/>
</dbReference>
<accession>A0ABS7UVI6</accession>
<dbReference type="EMBL" id="JAIQUM010000052">
    <property type="protein sequence ID" value="MBZ5752315.1"/>
    <property type="molecule type" value="Genomic_DNA"/>
</dbReference>
<reference evidence="1" key="1">
    <citation type="submission" date="2024-05" db="EMBL/GenBank/DDBJ databases">
        <title>Metabacillus sp. nov., isolated from the rhizosphere soil of tomato plants.</title>
        <authorList>
            <person name="Ma R."/>
        </authorList>
    </citation>
    <scope>NUCLEOTIDE SEQUENCE</scope>
    <source>
        <strain evidence="1">DBTR6</strain>
    </source>
</reference>
<evidence type="ECO:0000313" key="2">
    <source>
        <dbReference type="Proteomes" id="UP001165287"/>
    </source>
</evidence>
<protein>
    <submittedName>
        <fullName evidence="1">Uncharacterized protein</fullName>
    </submittedName>
</protein>
<dbReference type="RefSeq" id="WP_224140773.1">
    <property type="nucleotide sequence ID" value="NZ_JAIQUM010000052.1"/>
</dbReference>
<organism evidence="1 2">
    <name type="scientific">Metabacillus rhizolycopersici</name>
    <dbReference type="NCBI Taxonomy" id="2875709"/>
    <lineage>
        <taxon>Bacteria</taxon>
        <taxon>Bacillati</taxon>
        <taxon>Bacillota</taxon>
        <taxon>Bacilli</taxon>
        <taxon>Bacillales</taxon>
        <taxon>Bacillaceae</taxon>
        <taxon>Metabacillus</taxon>
    </lineage>
</organism>
<comment type="caution">
    <text evidence="1">The sequence shown here is derived from an EMBL/GenBank/DDBJ whole genome shotgun (WGS) entry which is preliminary data.</text>
</comment>
<sequence length="383" mass="46346">MEIINFENDVELLSKDELGAALNLDKKEIRKNKKSVLVTMFLSKHSDEVSKRKMYKNYSSRFALHPTKVQELFNITSTERKRWTGERKLKVDHYDSFQKWGKTIEYPMYDAFELSKLSQETIELWREEHKTKVRENRKKASKKSVETMRKNQDIRREFYDSEWKKLLRQWFKTNSELGATFQLSFWTMWLSRWAKEFQSKACRARTKGNEYNQKKEQFYQLKNDALALLVLSPYTKLSFYCPPSPHKIFDLQFCSNHYELWCSLREFEYIPKWEFFEDYKNVISNCNDCTFSQVDHYYSLYYLSVESGEFPEFDFSFHTPYPIGEVFFPPKDTLNSVLHEEQEGMFRFGRTLFDDEKIIFTEKEVLKHFNEARQKYLLYFPTS</sequence>
<evidence type="ECO:0000313" key="1">
    <source>
        <dbReference type="EMBL" id="MBZ5752315.1"/>
    </source>
</evidence>
<name>A0ABS7UVI6_9BACI</name>